<dbReference type="Proteomes" id="UP000054736">
    <property type="component" value="Unassembled WGS sequence"/>
</dbReference>
<keyword evidence="2" id="KW-1185">Reference proteome</keyword>
<protein>
    <submittedName>
        <fullName evidence="1">Uncharacterized protein</fullName>
    </submittedName>
</protein>
<evidence type="ECO:0000313" key="1">
    <source>
        <dbReference type="EMBL" id="KTC85829.1"/>
    </source>
</evidence>
<dbReference type="EMBL" id="LNXY01000027">
    <property type="protein sequence ID" value="KTC85829.1"/>
    <property type="molecule type" value="Genomic_DNA"/>
</dbReference>
<reference evidence="1 2" key="1">
    <citation type="submission" date="2015-11" db="EMBL/GenBank/DDBJ databases">
        <title>Genomic analysis of 38 Legionella species identifies large and diverse effector repertoires.</title>
        <authorList>
            <person name="Burstein D."/>
            <person name="Amaro F."/>
            <person name="Zusman T."/>
            <person name="Lifshitz Z."/>
            <person name="Cohen O."/>
            <person name="Gilbert J.A."/>
            <person name="Pupko T."/>
            <person name="Shuman H.A."/>
            <person name="Segal G."/>
        </authorList>
    </citation>
    <scope>NUCLEOTIDE SEQUENCE [LARGE SCALE GENOMIC DNA]</scope>
    <source>
        <strain evidence="1 2">ATCC 700990</strain>
    </source>
</reference>
<dbReference type="OrthoDB" id="5652297at2"/>
<gene>
    <name evidence="1" type="ORF">Ldro_2154</name>
</gene>
<accession>A0A0W0SS79</accession>
<dbReference type="PATRIC" id="fig|1212489.4.peg.2276"/>
<evidence type="ECO:0000313" key="2">
    <source>
        <dbReference type="Proteomes" id="UP000054736"/>
    </source>
</evidence>
<organism evidence="1 2">
    <name type="scientific">Legionella drozanskii LLAP-1</name>
    <dbReference type="NCBI Taxonomy" id="1212489"/>
    <lineage>
        <taxon>Bacteria</taxon>
        <taxon>Pseudomonadati</taxon>
        <taxon>Pseudomonadota</taxon>
        <taxon>Gammaproteobacteria</taxon>
        <taxon>Legionellales</taxon>
        <taxon>Legionellaceae</taxon>
        <taxon>Legionella</taxon>
    </lineage>
</organism>
<name>A0A0W0SS79_9GAMM</name>
<dbReference type="RefSeq" id="WP_058496431.1">
    <property type="nucleotide sequence ID" value="NZ_CAAAIU010000001.1"/>
</dbReference>
<proteinExistence type="predicted"/>
<dbReference type="AlphaFoldDB" id="A0A0W0SS79"/>
<comment type="caution">
    <text evidence="1">The sequence shown here is derived from an EMBL/GenBank/DDBJ whole genome shotgun (WGS) entry which is preliminary data.</text>
</comment>
<sequence>MLFKDWCLSQYGIINFLEAKILNRVFIPLIYRTIDPQFVADNNGYLIRLNDVLGLVISKENYDNLIFHIYSEYQQYCPEINDEKDFERFREIFLFRLGLDAKKAIKYKQPSNIQVTFCEESLRAVFTNHFARYNPKLKLDPLTNNDVVEMPPHFLNDLYESYYQGPFAEIKRTTDLAKLKEQETTLKKLLHEVSRNKFILDGINKLSLDYDNFVDLLLSNREACEAYALSLRVFAEVNRDNLSSAEYQVLLITSTFLVARDKRGVFRQSLITELEFSAYIRNQLYGQAIEEMLDIEDNNPLLHELPTPYDKQLPELIQNNIRDLLEGNPRAVLNKNSSYVSLRFLSDQKNYFETDEILIRGGAHRNHFALFSIIKVGVLENGQSAGLDDIPHHHDYYKVEFNLGSKCPGVDIETKTGWGTFVTKLTPFTYDSDGSLIPLNVNPYTQPEHYKAAMEQITIPELIRVEREIIFYRPEGRNNDDSKSTPNPKEADEWVRLFKLRQLLSGFFYLLPVKYYIRDPIDPRISYERVVHNQRGFIQEDGSCPAFTLKSWLDSMLGHELNSLFNHYVQQHNTNEQAIAVRASLSRVQGRIRELEPLEIKGSNREVQTWFKAFKKYLGEGVQMSGVKLEKVGRGPSSSYVIKISNSRFKILWDNFFEGYDSKQYSNKRNTHLFFPRDLQPGEVRIVKRSEHPDTVVENLTMRQH</sequence>